<dbReference type="Proteomes" id="UP001607303">
    <property type="component" value="Unassembled WGS sequence"/>
</dbReference>
<comment type="caution">
    <text evidence="2">The sequence shown here is derived from an EMBL/GenBank/DDBJ whole genome shotgun (WGS) entry which is preliminary data.</text>
</comment>
<protein>
    <submittedName>
        <fullName evidence="2">Uncharacterized protein</fullName>
    </submittedName>
</protein>
<keyword evidence="1" id="KW-0472">Membrane</keyword>
<sequence length="121" mass="13862">MCELSNARLKARWTIAWPGRTFARVSRAYVRTLCRVFRSLLYERVSSRNDAVTVQLRSELTTDTMALLFAVIVILVTTAMSLPPVIRIDKLYQQLTLEQSKTLEKELDTVEDRKNGVGSNR</sequence>
<gene>
    <name evidence="2" type="ORF">V1477_013156</name>
</gene>
<keyword evidence="3" id="KW-1185">Reference proteome</keyword>
<evidence type="ECO:0000313" key="2">
    <source>
        <dbReference type="EMBL" id="KAL2736647.1"/>
    </source>
</evidence>
<name>A0ABD2BV43_VESMC</name>
<feature type="transmembrane region" description="Helical" evidence="1">
    <location>
        <begin position="65"/>
        <end position="86"/>
    </location>
</feature>
<organism evidence="2 3">
    <name type="scientific">Vespula maculifrons</name>
    <name type="common">Eastern yellow jacket</name>
    <name type="synonym">Wasp</name>
    <dbReference type="NCBI Taxonomy" id="7453"/>
    <lineage>
        <taxon>Eukaryota</taxon>
        <taxon>Metazoa</taxon>
        <taxon>Ecdysozoa</taxon>
        <taxon>Arthropoda</taxon>
        <taxon>Hexapoda</taxon>
        <taxon>Insecta</taxon>
        <taxon>Pterygota</taxon>
        <taxon>Neoptera</taxon>
        <taxon>Endopterygota</taxon>
        <taxon>Hymenoptera</taxon>
        <taxon>Apocrita</taxon>
        <taxon>Aculeata</taxon>
        <taxon>Vespoidea</taxon>
        <taxon>Vespidae</taxon>
        <taxon>Vespinae</taxon>
        <taxon>Vespula</taxon>
    </lineage>
</organism>
<dbReference type="EMBL" id="JAYRBN010000066">
    <property type="protein sequence ID" value="KAL2736647.1"/>
    <property type="molecule type" value="Genomic_DNA"/>
</dbReference>
<keyword evidence="1" id="KW-0812">Transmembrane</keyword>
<keyword evidence="1" id="KW-1133">Transmembrane helix</keyword>
<accession>A0ABD2BV43</accession>
<dbReference type="AlphaFoldDB" id="A0ABD2BV43"/>
<evidence type="ECO:0000313" key="3">
    <source>
        <dbReference type="Proteomes" id="UP001607303"/>
    </source>
</evidence>
<evidence type="ECO:0000256" key="1">
    <source>
        <dbReference type="SAM" id="Phobius"/>
    </source>
</evidence>
<reference evidence="2 3" key="1">
    <citation type="journal article" date="2024" name="Ann. Entomol. Soc. Am.">
        <title>Genomic analyses of the southern and eastern yellowjacket wasps (Hymenoptera: Vespidae) reveal evolutionary signatures of social life.</title>
        <authorList>
            <person name="Catto M.A."/>
            <person name="Caine P.B."/>
            <person name="Orr S.E."/>
            <person name="Hunt B.G."/>
            <person name="Goodisman M.A.D."/>
        </authorList>
    </citation>
    <scope>NUCLEOTIDE SEQUENCE [LARGE SCALE GENOMIC DNA]</scope>
    <source>
        <strain evidence="2">232</strain>
        <tissue evidence="2">Head and thorax</tissue>
    </source>
</reference>
<proteinExistence type="predicted"/>